<dbReference type="EMBL" id="HBUF01235776">
    <property type="protein sequence ID" value="CAG6675179.1"/>
    <property type="molecule type" value="Transcribed_RNA"/>
</dbReference>
<proteinExistence type="predicted"/>
<keyword evidence="1" id="KW-0812">Transmembrane</keyword>
<dbReference type="AlphaFoldDB" id="A0A8D8SWH4"/>
<keyword evidence="1" id="KW-0472">Membrane</keyword>
<name>A0A8D8SWH4_9HEMI</name>
<evidence type="ECO:0000313" key="2">
    <source>
        <dbReference type="EMBL" id="CAG6675179.1"/>
    </source>
</evidence>
<protein>
    <submittedName>
        <fullName evidence="2">Uncharacterized protein</fullName>
    </submittedName>
</protein>
<sequence>MNMTLNRWLNMGFHQNHPSSDSLPNISSTPHSEASSDVVHILSHDSNSLPFFVSIHSSILVSPISFVFVLPFPVLSSSSCLPFLSVSFLFLLVVLFSLPIVFVSSPDVL</sequence>
<dbReference type="EMBL" id="HBUF01235775">
    <property type="protein sequence ID" value="CAG6675178.1"/>
    <property type="molecule type" value="Transcribed_RNA"/>
</dbReference>
<keyword evidence="1" id="KW-1133">Transmembrane helix</keyword>
<reference evidence="2" key="1">
    <citation type="submission" date="2021-05" db="EMBL/GenBank/DDBJ databases">
        <authorList>
            <person name="Alioto T."/>
            <person name="Alioto T."/>
            <person name="Gomez Garrido J."/>
        </authorList>
    </citation>
    <scope>NUCLEOTIDE SEQUENCE</scope>
</reference>
<dbReference type="EMBL" id="HBUF01235777">
    <property type="protein sequence ID" value="CAG6675180.1"/>
    <property type="molecule type" value="Transcribed_RNA"/>
</dbReference>
<evidence type="ECO:0000256" key="1">
    <source>
        <dbReference type="SAM" id="Phobius"/>
    </source>
</evidence>
<accession>A0A8D8SWH4</accession>
<feature type="transmembrane region" description="Helical" evidence="1">
    <location>
        <begin position="81"/>
        <end position="103"/>
    </location>
</feature>
<organism evidence="2">
    <name type="scientific">Cacopsylla melanoneura</name>
    <dbReference type="NCBI Taxonomy" id="428564"/>
    <lineage>
        <taxon>Eukaryota</taxon>
        <taxon>Metazoa</taxon>
        <taxon>Ecdysozoa</taxon>
        <taxon>Arthropoda</taxon>
        <taxon>Hexapoda</taxon>
        <taxon>Insecta</taxon>
        <taxon>Pterygota</taxon>
        <taxon>Neoptera</taxon>
        <taxon>Paraneoptera</taxon>
        <taxon>Hemiptera</taxon>
        <taxon>Sternorrhyncha</taxon>
        <taxon>Psylloidea</taxon>
        <taxon>Psyllidae</taxon>
        <taxon>Psyllinae</taxon>
        <taxon>Cacopsylla</taxon>
    </lineage>
</organism>
<feature type="transmembrane region" description="Helical" evidence="1">
    <location>
        <begin position="51"/>
        <end position="74"/>
    </location>
</feature>